<dbReference type="CDD" id="cd24058">
    <property type="entry name" value="ASKHA_NBD_ROK_PPGK"/>
    <property type="match status" value="1"/>
</dbReference>
<sequence>MKEASGNTMVKAVLGIDIGGTGIKGAPVNVATGELLAERVRLDTPQPATPAAVGATVRQLVTSFGWQGPVGCTFPAIVHNGVTLSAANVDKSWIEAPAERILAEAVGLPLKLLNDADAAGLAEVMFGAAKGRNGKVLMLTLGTGIGSALIVDGNLISNTEFGHLVFPKDTIAEKYCSAKVKDDLGLKYKQYAERLNGYLKHLQLLLSPDLVIIGGGISKKHEKFIPELVGLRFPVVPAALKNDAGIVGAAIEAAKLYGGVMVPYVAPLPPSQD</sequence>
<keyword evidence="2" id="KW-1185">Reference proteome</keyword>
<dbReference type="EMBL" id="CP106753">
    <property type="protein sequence ID" value="UXY15774.1"/>
    <property type="molecule type" value="Genomic_DNA"/>
</dbReference>
<evidence type="ECO:0000313" key="2">
    <source>
        <dbReference type="Proteomes" id="UP001061302"/>
    </source>
</evidence>
<dbReference type="Pfam" id="PF00480">
    <property type="entry name" value="ROK"/>
    <property type="match status" value="1"/>
</dbReference>
<gene>
    <name evidence="1" type="ORF">N8I74_01795</name>
</gene>
<dbReference type="RefSeq" id="WP_263125209.1">
    <property type="nucleotide sequence ID" value="NZ_CP106753.1"/>
</dbReference>
<dbReference type="Gene3D" id="3.30.420.40">
    <property type="match status" value="2"/>
</dbReference>
<name>A0ABY6DN22_9NEIS</name>
<dbReference type="PANTHER" id="PTHR18964">
    <property type="entry name" value="ROK (REPRESSOR, ORF, KINASE) FAMILY"/>
    <property type="match status" value="1"/>
</dbReference>
<proteinExistence type="predicted"/>
<dbReference type="PANTHER" id="PTHR18964:SF146">
    <property type="entry name" value="POLYPHOSPHATE GLUCOKINASE"/>
    <property type="match status" value="1"/>
</dbReference>
<dbReference type="InterPro" id="IPR000600">
    <property type="entry name" value="ROK"/>
</dbReference>
<dbReference type="NCBIfam" id="NF045942">
    <property type="entry name" value="PolPhglucPhase"/>
    <property type="match status" value="1"/>
</dbReference>
<dbReference type="Proteomes" id="UP001061302">
    <property type="component" value="Chromosome"/>
</dbReference>
<dbReference type="InterPro" id="IPR043129">
    <property type="entry name" value="ATPase_NBD"/>
</dbReference>
<evidence type="ECO:0000313" key="1">
    <source>
        <dbReference type="EMBL" id="UXY15774.1"/>
    </source>
</evidence>
<protein>
    <submittedName>
        <fullName evidence="1">ROK family protein</fullName>
    </submittedName>
</protein>
<dbReference type="SUPFAM" id="SSF53067">
    <property type="entry name" value="Actin-like ATPase domain"/>
    <property type="match status" value="1"/>
</dbReference>
<reference evidence="1" key="1">
    <citation type="submission" date="2022-10" db="EMBL/GenBank/DDBJ databases">
        <title>Chitiniphilus purpureus sp. nov., a novel chitin-degrading bacterium isolated from crawfish pond sediment.</title>
        <authorList>
            <person name="Li K."/>
        </authorList>
    </citation>
    <scope>NUCLEOTIDE SEQUENCE</scope>
    <source>
        <strain evidence="1">CD1</strain>
    </source>
</reference>
<accession>A0ABY6DN22</accession>
<organism evidence="1 2">
    <name type="scientific">Chitiniphilus purpureus</name>
    <dbReference type="NCBI Taxonomy" id="2981137"/>
    <lineage>
        <taxon>Bacteria</taxon>
        <taxon>Pseudomonadati</taxon>
        <taxon>Pseudomonadota</taxon>
        <taxon>Betaproteobacteria</taxon>
        <taxon>Neisseriales</taxon>
        <taxon>Chitinibacteraceae</taxon>
        <taxon>Chitiniphilus</taxon>
    </lineage>
</organism>